<keyword evidence="2" id="KW-1185">Reference proteome</keyword>
<protein>
    <submittedName>
        <fullName evidence="1">Uncharacterized protein</fullName>
    </submittedName>
</protein>
<proteinExistence type="predicted"/>
<sequence length="134" mass="15367">MSLEPGLADGEYTYFGRFFDRLLESRGYNQSTFAAECRRRGFKVGRPGTQRDIGQRSVSDWMRGYAACPREVPTYADAILVLSEEEWSEFGVAYAYGQTVPEEDFKDLLGFRKFYRARLSEKESDGSEERAKKG</sequence>
<reference evidence="1 2" key="1">
    <citation type="submission" date="2019-10" db="EMBL/GenBank/DDBJ databases">
        <title>Rubrobacter sp nov SCSIO 52915 isolated from a deep-sea sediment in the South China Sea.</title>
        <authorList>
            <person name="Chen R.W."/>
        </authorList>
    </citation>
    <scope>NUCLEOTIDE SEQUENCE [LARGE SCALE GENOMIC DNA]</scope>
    <source>
        <strain evidence="1 2">SCSIO 52915</strain>
    </source>
</reference>
<organism evidence="1 2">
    <name type="scientific">Rubrobacter marinus</name>
    <dbReference type="NCBI Taxonomy" id="2653852"/>
    <lineage>
        <taxon>Bacteria</taxon>
        <taxon>Bacillati</taxon>
        <taxon>Actinomycetota</taxon>
        <taxon>Rubrobacteria</taxon>
        <taxon>Rubrobacterales</taxon>
        <taxon>Rubrobacteraceae</taxon>
        <taxon>Rubrobacter</taxon>
    </lineage>
</organism>
<evidence type="ECO:0000313" key="2">
    <source>
        <dbReference type="Proteomes" id="UP000502706"/>
    </source>
</evidence>
<dbReference type="Proteomes" id="UP000502706">
    <property type="component" value="Chromosome"/>
</dbReference>
<accession>A0A6G8PVT2</accession>
<evidence type="ECO:0000313" key="1">
    <source>
        <dbReference type="EMBL" id="QIN78306.1"/>
    </source>
</evidence>
<gene>
    <name evidence="1" type="ORF">GBA65_07020</name>
</gene>
<dbReference type="RefSeq" id="WP_166395984.1">
    <property type="nucleotide sequence ID" value="NZ_CP045121.1"/>
</dbReference>
<name>A0A6G8PVT2_9ACTN</name>
<dbReference type="AlphaFoldDB" id="A0A6G8PVT2"/>
<dbReference type="EMBL" id="CP045121">
    <property type="protein sequence ID" value="QIN78306.1"/>
    <property type="molecule type" value="Genomic_DNA"/>
</dbReference>
<dbReference type="KEGG" id="rmar:GBA65_07020"/>